<reference evidence="10" key="1">
    <citation type="submission" date="2022-04" db="EMBL/GenBank/DDBJ databases">
        <authorList>
            <person name="Xu L."/>
            <person name="Lv Z."/>
        </authorList>
    </citation>
    <scope>NUCLEOTIDE SEQUENCE</scope>
    <source>
        <strain evidence="10">LV_2022a</strain>
    </source>
</reference>
<feature type="region of interest" description="Disordered" evidence="8">
    <location>
        <begin position="1028"/>
        <end position="1053"/>
    </location>
</feature>
<evidence type="ECO:0000256" key="7">
    <source>
        <dbReference type="PROSITE-ProRule" id="PRU00401"/>
    </source>
</evidence>
<dbReference type="InterPro" id="IPR036361">
    <property type="entry name" value="SAP_dom_sf"/>
</dbReference>
<comment type="subcellular location">
    <subcellularLocation>
        <location evidence="1">Nucleus</location>
    </subcellularLocation>
</comment>
<dbReference type="PROSITE" id="PS50800">
    <property type="entry name" value="SAP"/>
    <property type="match status" value="1"/>
</dbReference>
<dbReference type="InterPro" id="IPR004018">
    <property type="entry name" value="RPEL_repeat"/>
</dbReference>
<dbReference type="Gene3D" id="6.10.150.10">
    <property type="match status" value="1"/>
</dbReference>
<proteinExistence type="predicted"/>
<evidence type="ECO:0000256" key="5">
    <source>
        <dbReference type="ARBA" id="ARBA00023163"/>
    </source>
</evidence>
<feature type="compositionally biased region" description="Polar residues" evidence="8">
    <location>
        <begin position="1"/>
        <end position="26"/>
    </location>
</feature>
<feature type="compositionally biased region" description="Low complexity" evidence="8">
    <location>
        <begin position="1131"/>
        <end position="1143"/>
    </location>
</feature>
<gene>
    <name evidence="10" type="ORF">MN116_001698</name>
</gene>
<evidence type="ECO:0000313" key="10">
    <source>
        <dbReference type="EMBL" id="KAK4474554.1"/>
    </source>
</evidence>
<feature type="region of interest" description="Disordered" evidence="8">
    <location>
        <begin position="1"/>
        <end position="29"/>
    </location>
</feature>
<dbReference type="SMART" id="SM00513">
    <property type="entry name" value="SAP"/>
    <property type="match status" value="1"/>
</dbReference>
<evidence type="ECO:0000256" key="2">
    <source>
        <dbReference type="ARBA" id="ARBA00022737"/>
    </source>
</evidence>
<name>A0AAE1ZJN4_SCHME</name>
<feature type="repeat" description="RPEL" evidence="7">
    <location>
        <begin position="73"/>
        <end position="98"/>
    </location>
</feature>
<dbReference type="Gene3D" id="1.10.720.30">
    <property type="entry name" value="SAP domain"/>
    <property type="match status" value="1"/>
</dbReference>
<dbReference type="PROSITE" id="PS51073">
    <property type="entry name" value="RPEL"/>
    <property type="match status" value="2"/>
</dbReference>
<evidence type="ECO:0000256" key="3">
    <source>
        <dbReference type="ARBA" id="ARBA00023015"/>
    </source>
</evidence>
<feature type="region of interest" description="Disordered" evidence="8">
    <location>
        <begin position="1127"/>
        <end position="1149"/>
    </location>
</feature>
<evidence type="ECO:0000256" key="4">
    <source>
        <dbReference type="ARBA" id="ARBA00023054"/>
    </source>
</evidence>
<evidence type="ECO:0000256" key="6">
    <source>
        <dbReference type="ARBA" id="ARBA00023242"/>
    </source>
</evidence>
<dbReference type="GO" id="GO:0045944">
    <property type="term" value="P:positive regulation of transcription by RNA polymerase II"/>
    <property type="evidence" value="ECO:0007669"/>
    <property type="project" value="TreeGrafter"/>
</dbReference>
<feature type="repeat" description="RPEL" evidence="7">
    <location>
        <begin position="119"/>
        <end position="144"/>
    </location>
</feature>
<dbReference type="InterPro" id="IPR043451">
    <property type="entry name" value="Myocardin-like"/>
</dbReference>
<keyword evidence="11" id="KW-1185">Reference proteome</keyword>
<dbReference type="PANTHER" id="PTHR22793">
    <property type="entry name" value="MYOCARDIN-RELATED TRANSCRIPTION FACTOR-RELATED"/>
    <property type="match status" value="1"/>
</dbReference>
<comment type="caution">
    <text evidence="10">The sequence shown here is derived from an EMBL/GenBank/DDBJ whole genome shotgun (WGS) entry which is preliminary data.</text>
</comment>
<dbReference type="PANTHER" id="PTHR22793:SF12">
    <property type="entry name" value="MYOCARDIN-RELATED TRANSCRIPTION FACTOR, ISOFORM H"/>
    <property type="match status" value="1"/>
</dbReference>
<keyword evidence="4" id="KW-0175">Coiled coil</keyword>
<dbReference type="Gene3D" id="6.10.140.2040">
    <property type="match status" value="1"/>
</dbReference>
<accession>A0AAE1ZJN4</accession>
<evidence type="ECO:0000259" key="9">
    <source>
        <dbReference type="PROSITE" id="PS50800"/>
    </source>
</evidence>
<reference evidence="10" key="2">
    <citation type="journal article" date="2023" name="Infect Dis Poverty">
        <title>Chromosome-scale genome of the human blood fluke Schistosoma mekongi and its implications for public health.</title>
        <authorList>
            <person name="Zhou M."/>
            <person name="Xu L."/>
            <person name="Xu D."/>
            <person name="Chen W."/>
            <person name="Khan J."/>
            <person name="Hu Y."/>
            <person name="Huang H."/>
            <person name="Wei H."/>
            <person name="Zhang Y."/>
            <person name="Chusongsang P."/>
            <person name="Tanasarnprasert K."/>
            <person name="Hu X."/>
            <person name="Limpanont Y."/>
            <person name="Lv Z."/>
        </authorList>
    </citation>
    <scope>NUCLEOTIDE SEQUENCE</scope>
    <source>
        <strain evidence="10">LV_2022a</strain>
    </source>
</reference>
<keyword evidence="3" id="KW-0805">Transcription regulation</keyword>
<evidence type="ECO:0000313" key="11">
    <source>
        <dbReference type="Proteomes" id="UP001292079"/>
    </source>
</evidence>
<evidence type="ECO:0000256" key="8">
    <source>
        <dbReference type="SAM" id="MobiDB-lite"/>
    </source>
</evidence>
<dbReference type="GO" id="GO:0003713">
    <property type="term" value="F:transcription coactivator activity"/>
    <property type="evidence" value="ECO:0007669"/>
    <property type="project" value="TreeGrafter"/>
</dbReference>
<sequence>MPTDQTYRKSGSPQASTEVSSLQLNRTKNKEALEKGLKSRRSVKELVNQGILLNPSISHPDKVRQLQRAKTSDLLKRKIGQRPDRQYLISHHILRDNKPGASPFILEQCYNLEKSQLKETLATKLISRPGSLELVEKGVLQVDPGVDSLIKQGSIQYPRVESVSVKKISSERLQPIQEVIAIPPPPLSLNLKAHNTNSSRIAPGKSRLINSSKTSGSRAIRDDTVVSKLGSLVFHQYCPDSSFSSSPSLANVSSFQQKQRVRELQQVEMLRLQDTARAHRLVEQELCGRANTTYKKPMHEETSFVDLTSNSSFNDQVDNQLALSYASSIMSIKVSPSTSNSIIYSKNQLALNNQRTSALKAVPSDSDLNSPSLAHLTLTQLKGECKDRNLPRAGSKIQLMSLLNPYRREILAKYFPNCVMENEGIKSEMDKSIQLFNNSVIQTQQHEDQHQTFSMNSEECMMEMGVNLQGLDSSLLPQTKPPNLCTTLLSSESTLSNNLQICTDVVMKSNGSNVLFTGPCLSLRHSASAPFFPEIPSSSSSTHTSHFQIPSTQGGNISSTTLIPVTFVNDTVMNESDQTSKIPISSFDLQFVQTTSEQQSFVCVTPNVLPETQTSTSMDIVSSYSDIQTIHHNIPVANSLDNQLPTHSPATSYSTAISCGGDGGGSSTPSTTLHQIAEMWLRIRQLRRNISQSVLNDHGESSFPGNLEYLKQEHNRLAVLCRLLIIERLDTLDEIDSSDTGFFESNDSSKSDFNIERNLLNSYLRRLGGSNLTDSLSLPNTDLTIPPNDTSTLLTEQSNCHTFSNYTSASNNTLQTLGSSLHCDSNPMTPDSRFDDHGSVGITTSFASNNNDELLFTHEQNSTPNNNNDNNNSNNNIVDLQFDEEKEEVDGAKHICSDLRSSPLSGLLRSYTYDTPLEQLPSPMTTDVLFELWNSVVEDTSEQSVLTTTSTTDPTNIDSCNINMLNNNSIVAKNSDDLSSFYSVTNSNVQDMPITANSTVFFSGGSYHALENMSDSYNNREVYTSPLSSFNSSSPTTVSTNSLSLPPPLLTTKPLQTVIPNNVSTTTDRLNCSYSSIYGSHLPFQLSDTLRRQPVMNNQLSSPSLSSSPDLHSHAFLQHHPTFNSETFIHSSSNSSTTSTTTSKDPRSELTSQFNLLRSNLSNVPVPSSNEIFPKTRNFSSHMFTTNKCDTFLPSHHALSYPINAASTSQKHIPPTTELLTDVLFTSGSPFDENCSLGGELISTTTDSSSVTSPSFPVSLSLNWSIGT</sequence>
<organism evidence="10 11">
    <name type="scientific">Schistosoma mekongi</name>
    <name type="common">Parasitic worm</name>
    <dbReference type="NCBI Taxonomy" id="38744"/>
    <lineage>
        <taxon>Eukaryota</taxon>
        <taxon>Metazoa</taxon>
        <taxon>Spiralia</taxon>
        <taxon>Lophotrochozoa</taxon>
        <taxon>Platyhelminthes</taxon>
        <taxon>Trematoda</taxon>
        <taxon>Digenea</taxon>
        <taxon>Strigeidida</taxon>
        <taxon>Schistosomatoidea</taxon>
        <taxon>Schistosomatidae</taxon>
        <taxon>Schistosoma</taxon>
    </lineage>
</organism>
<dbReference type="InterPro" id="IPR003034">
    <property type="entry name" value="SAP_dom"/>
</dbReference>
<keyword evidence="5" id="KW-0804">Transcription</keyword>
<dbReference type="EMBL" id="JALJAT010000001">
    <property type="protein sequence ID" value="KAK4474554.1"/>
    <property type="molecule type" value="Genomic_DNA"/>
</dbReference>
<protein>
    <recommendedName>
        <fullName evidence="9">SAP domain-containing protein</fullName>
    </recommendedName>
</protein>
<keyword evidence="2" id="KW-0677">Repeat</keyword>
<dbReference type="Proteomes" id="UP001292079">
    <property type="component" value="Unassembled WGS sequence"/>
</dbReference>
<evidence type="ECO:0000256" key="1">
    <source>
        <dbReference type="ARBA" id="ARBA00004123"/>
    </source>
</evidence>
<dbReference type="GO" id="GO:0005634">
    <property type="term" value="C:nucleus"/>
    <property type="evidence" value="ECO:0007669"/>
    <property type="project" value="UniProtKB-SubCell"/>
</dbReference>
<keyword evidence="6" id="KW-0539">Nucleus</keyword>
<feature type="domain" description="SAP" evidence="9">
    <location>
        <begin position="373"/>
        <end position="407"/>
    </location>
</feature>
<dbReference type="SMART" id="SM00707">
    <property type="entry name" value="RPEL"/>
    <property type="match status" value="3"/>
</dbReference>
<dbReference type="AlphaFoldDB" id="A0AAE1ZJN4"/>